<evidence type="ECO:0000256" key="11">
    <source>
        <dbReference type="HAMAP-Rule" id="MF_01547"/>
    </source>
</evidence>
<feature type="binding site" evidence="11">
    <location>
        <position position="170"/>
    </location>
    <ligand>
        <name>S-adenosyl-L-methionine</name>
        <dbReference type="ChEBI" id="CHEBI:59789"/>
    </ligand>
</feature>
<dbReference type="Gene3D" id="3.40.50.150">
    <property type="entry name" value="Vaccinia Virus protein VP39"/>
    <property type="match status" value="1"/>
</dbReference>
<reference evidence="15 16" key="1">
    <citation type="submission" date="2020-08" db="EMBL/GenBank/DDBJ databases">
        <title>Genome sequencing of Purple Non-Sulfur Bacteria from various extreme environments.</title>
        <authorList>
            <person name="Mayer M."/>
        </authorList>
    </citation>
    <scope>NUCLEOTIDE SEQUENCE [LARGE SCALE GENOMIC DNA]</scope>
    <source>
        <strain evidence="15 16">JA135</strain>
    </source>
</reference>
<comment type="subcellular location">
    <subcellularLocation>
        <location evidence="11">Cytoplasm</location>
    </subcellularLocation>
</comment>
<keyword evidence="2 11" id="KW-0489">Methyltransferase</keyword>
<keyword evidence="4 11" id="KW-0949">S-adenosyl-L-methionine</keyword>
<dbReference type="AlphaFoldDB" id="A0A7W6WJS0"/>
<comment type="catalytic activity">
    <reaction evidence="10 11">
        <text>uridine(2552) in 23S rRNA + S-adenosyl-L-methionine = 2'-O-methyluridine(2552) in 23S rRNA + S-adenosyl-L-homocysteine + H(+)</text>
        <dbReference type="Rhea" id="RHEA:42720"/>
        <dbReference type="Rhea" id="RHEA-COMP:10202"/>
        <dbReference type="Rhea" id="RHEA-COMP:10203"/>
        <dbReference type="ChEBI" id="CHEBI:15378"/>
        <dbReference type="ChEBI" id="CHEBI:57856"/>
        <dbReference type="ChEBI" id="CHEBI:59789"/>
        <dbReference type="ChEBI" id="CHEBI:65315"/>
        <dbReference type="ChEBI" id="CHEBI:74478"/>
        <dbReference type="EC" id="2.1.1.166"/>
    </reaction>
</comment>
<evidence type="ECO:0000256" key="9">
    <source>
        <dbReference type="ARBA" id="ARBA00042745"/>
    </source>
</evidence>
<dbReference type="EMBL" id="JACIGI010000003">
    <property type="protein sequence ID" value="MBB4284792.1"/>
    <property type="molecule type" value="Genomic_DNA"/>
</dbReference>
<sequence>MSAGGRGSGGKGKGKGGRGGGGGGGGKPVGSARQLHTRVRTARGRKPSSTRWLQRQFNDPYVLEARRQGFRSRAAFKLIELDDRFQILRPGLRVVDLGAAPGGWTQVAVARVRAGQPPTDGPAGMVVGVDILDWGEVPGALCLTLDFMDPDAPAILQRHCGGPVDVVLSDMAAPATGHQQTDHLRIMALAEAAWAFAEETLAPGGAFVCKVFQGGTEGALLTRMKALCASVKHAKPPASRKDSAEVYVVAQGFRGRPEDAPRDPAAP</sequence>
<evidence type="ECO:0000256" key="4">
    <source>
        <dbReference type="ARBA" id="ARBA00022691"/>
    </source>
</evidence>
<name>A0A7W6WJS0_9PROT</name>
<evidence type="ECO:0000259" key="14">
    <source>
        <dbReference type="Pfam" id="PF01728"/>
    </source>
</evidence>
<feature type="region of interest" description="Disordered" evidence="13">
    <location>
        <begin position="1"/>
        <end position="51"/>
    </location>
</feature>
<organism evidence="15 16">
    <name type="scientific">Roseospira goensis</name>
    <dbReference type="NCBI Taxonomy" id="391922"/>
    <lineage>
        <taxon>Bacteria</taxon>
        <taxon>Pseudomonadati</taxon>
        <taxon>Pseudomonadota</taxon>
        <taxon>Alphaproteobacteria</taxon>
        <taxon>Rhodospirillales</taxon>
        <taxon>Rhodospirillaceae</taxon>
        <taxon>Roseospira</taxon>
    </lineage>
</organism>
<proteinExistence type="inferred from homology"/>
<dbReference type="PANTHER" id="PTHR10920">
    <property type="entry name" value="RIBOSOMAL RNA METHYLTRANSFERASE"/>
    <property type="match status" value="1"/>
</dbReference>
<gene>
    <name evidence="11" type="primary">rlmE</name>
    <name evidence="11" type="synonym">ftsJ</name>
    <name evidence="11" type="synonym">rrmJ</name>
    <name evidence="15" type="ORF">GGD88_000503</name>
</gene>
<evidence type="ECO:0000256" key="10">
    <source>
        <dbReference type="ARBA" id="ARBA00048970"/>
    </source>
</evidence>
<feature type="binding site" evidence="11">
    <location>
        <position position="102"/>
    </location>
    <ligand>
        <name>S-adenosyl-L-methionine</name>
        <dbReference type="ChEBI" id="CHEBI:59789"/>
    </ligand>
</feature>
<dbReference type="EC" id="2.1.1.166" evidence="6 11"/>
<evidence type="ECO:0000256" key="2">
    <source>
        <dbReference type="ARBA" id="ARBA00022603"/>
    </source>
</evidence>
<dbReference type="GO" id="GO:0005737">
    <property type="term" value="C:cytoplasm"/>
    <property type="evidence" value="ECO:0007669"/>
    <property type="project" value="UniProtKB-SubCell"/>
</dbReference>
<dbReference type="InterPro" id="IPR050082">
    <property type="entry name" value="RNA_methyltr_RlmE"/>
</dbReference>
<evidence type="ECO:0000256" key="1">
    <source>
        <dbReference type="ARBA" id="ARBA00022552"/>
    </source>
</evidence>
<accession>A0A7W6WJS0</accession>
<dbReference type="GO" id="GO:0008650">
    <property type="term" value="F:rRNA (uridine-2'-O-)-methyltransferase activity"/>
    <property type="evidence" value="ECO:0007669"/>
    <property type="project" value="UniProtKB-UniRule"/>
</dbReference>
<dbReference type="InterPro" id="IPR015507">
    <property type="entry name" value="rRNA-MeTfrase_E"/>
</dbReference>
<dbReference type="Pfam" id="PF01728">
    <property type="entry name" value="FtsJ"/>
    <property type="match status" value="1"/>
</dbReference>
<evidence type="ECO:0000256" key="6">
    <source>
        <dbReference type="ARBA" id="ARBA00038861"/>
    </source>
</evidence>
<feature type="binding site" evidence="11">
    <location>
        <position position="130"/>
    </location>
    <ligand>
        <name>S-adenosyl-L-methionine</name>
        <dbReference type="ChEBI" id="CHEBI:59789"/>
    </ligand>
</feature>
<protein>
    <recommendedName>
        <fullName evidence="7 11">Ribosomal RNA large subunit methyltransferase E</fullName>
        <ecNumber evidence="6 11">2.1.1.166</ecNumber>
    </recommendedName>
    <alternativeName>
        <fullName evidence="9 11">23S rRNA Um2552 methyltransferase</fullName>
    </alternativeName>
    <alternativeName>
        <fullName evidence="8 11">rRNA (uridine-2'-O-)-methyltransferase</fullName>
    </alternativeName>
</protein>
<dbReference type="SUPFAM" id="SSF53335">
    <property type="entry name" value="S-adenosyl-L-methionine-dependent methyltransferases"/>
    <property type="match status" value="1"/>
</dbReference>
<evidence type="ECO:0000256" key="7">
    <source>
        <dbReference type="ARBA" id="ARBA00041129"/>
    </source>
</evidence>
<evidence type="ECO:0000313" key="15">
    <source>
        <dbReference type="EMBL" id="MBB4284792.1"/>
    </source>
</evidence>
<evidence type="ECO:0000313" key="16">
    <source>
        <dbReference type="Proteomes" id="UP000555728"/>
    </source>
</evidence>
<evidence type="ECO:0000256" key="5">
    <source>
        <dbReference type="ARBA" id="ARBA00037569"/>
    </source>
</evidence>
<evidence type="ECO:0000256" key="12">
    <source>
        <dbReference type="PIRSR" id="PIRSR005461-1"/>
    </source>
</evidence>
<dbReference type="Proteomes" id="UP000555728">
    <property type="component" value="Unassembled WGS sequence"/>
</dbReference>
<dbReference type="PANTHER" id="PTHR10920:SF18">
    <property type="entry name" value="RRNA METHYLTRANSFERASE 2, MITOCHONDRIAL"/>
    <property type="match status" value="1"/>
</dbReference>
<comment type="caution">
    <text evidence="15">The sequence shown here is derived from an EMBL/GenBank/DDBJ whole genome shotgun (WGS) entry which is preliminary data.</text>
</comment>
<comment type="function">
    <text evidence="5 11">Specifically methylates the uridine in position 2552 of 23S rRNA at the 2'-O position of the ribose in the fully assembled 50S ribosomal subunit.</text>
</comment>
<keyword evidence="11" id="KW-0963">Cytoplasm</keyword>
<dbReference type="InterPro" id="IPR029063">
    <property type="entry name" value="SAM-dependent_MTases_sf"/>
</dbReference>
<comment type="similarity">
    <text evidence="11">Belongs to the class I-like SAM-binding methyltransferase superfamily. RNA methyltransferase RlmE family.</text>
</comment>
<dbReference type="InterPro" id="IPR002877">
    <property type="entry name" value="RNA_MeTrfase_FtsJ_dom"/>
</dbReference>
<feature type="domain" description="Ribosomal RNA methyltransferase FtsJ" evidence="14">
    <location>
        <begin position="70"/>
        <end position="253"/>
    </location>
</feature>
<feature type="binding site" evidence="11">
    <location>
        <position position="104"/>
    </location>
    <ligand>
        <name>S-adenosyl-L-methionine</name>
        <dbReference type="ChEBI" id="CHEBI:59789"/>
    </ligand>
</feature>
<evidence type="ECO:0000256" key="3">
    <source>
        <dbReference type="ARBA" id="ARBA00022679"/>
    </source>
</evidence>
<keyword evidence="3 11" id="KW-0808">Transferase</keyword>
<dbReference type="PIRSF" id="PIRSF005461">
    <property type="entry name" value="23S_rRNA_mtase"/>
    <property type="match status" value="1"/>
</dbReference>
<keyword evidence="16" id="KW-1185">Reference proteome</keyword>
<feature type="binding site" evidence="11">
    <location>
        <position position="146"/>
    </location>
    <ligand>
        <name>S-adenosyl-L-methionine</name>
        <dbReference type="ChEBI" id="CHEBI:59789"/>
    </ligand>
</feature>
<dbReference type="HAMAP" id="MF_01547">
    <property type="entry name" value="RNA_methyltr_E"/>
    <property type="match status" value="1"/>
</dbReference>
<keyword evidence="1 11" id="KW-0698">rRNA processing</keyword>
<evidence type="ECO:0000256" key="8">
    <source>
        <dbReference type="ARBA" id="ARBA00041995"/>
    </source>
</evidence>
<dbReference type="RefSeq" id="WP_184431376.1">
    <property type="nucleotide sequence ID" value="NZ_JACIGI010000003.1"/>
</dbReference>
<feature type="compositionally biased region" description="Gly residues" evidence="13">
    <location>
        <begin position="1"/>
        <end position="28"/>
    </location>
</feature>
<feature type="compositionally biased region" description="Basic residues" evidence="13">
    <location>
        <begin position="35"/>
        <end position="48"/>
    </location>
</feature>
<feature type="active site" description="Proton acceptor" evidence="11 12">
    <location>
        <position position="210"/>
    </location>
</feature>
<evidence type="ECO:0000256" key="13">
    <source>
        <dbReference type="SAM" id="MobiDB-lite"/>
    </source>
</evidence>